<proteinExistence type="inferred from homology"/>
<keyword evidence="3" id="KW-1185">Reference proteome</keyword>
<sequence length="152" mass="16891">MGIPHVLAIPYPAQGHVIPMMELLRSFTKQGGYDTYDLNSRWTGPSEDRNDFVIALKAMFEVMPGKLEELIEKINETDDNKITCLVADENMGWAFKVAEKFGIKKVGFWPASTALLAANFNVPKLIQDEILNSDGKCDIPQIRGSRSGATCK</sequence>
<evidence type="ECO:0000313" key="3">
    <source>
        <dbReference type="Proteomes" id="UP000077755"/>
    </source>
</evidence>
<dbReference type="AlphaFoldDB" id="A0AAF0WP60"/>
<dbReference type="EMBL" id="CP093345">
    <property type="protein sequence ID" value="WOG93252.1"/>
    <property type="molecule type" value="Genomic_DNA"/>
</dbReference>
<accession>A0AAF0WP60</accession>
<reference evidence="2" key="1">
    <citation type="journal article" date="2016" name="Nat. Genet.">
        <title>A high-quality carrot genome assembly provides new insights into carotenoid accumulation and asterid genome evolution.</title>
        <authorList>
            <person name="Iorizzo M."/>
            <person name="Ellison S."/>
            <person name="Senalik D."/>
            <person name="Zeng P."/>
            <person name="Satapoomin P."/>
            <person name="Huang J."/>
            <person name="Bowman M."/>
            <person name="Iovene M."/>
            <person name="Sanseverino W."/>
            <person name="Cavagnaro P."/>
            <person name="Yildiz M."/>
            <person name="Macko-Podgorni A."/>
            <person name="Moranska E."/>
            <person name="Grzebelus E."/>
            <person name="Grzebelus D."/>
            <person name="Ashrafi H."/>
            <person name="Zheng Z."/>
            <person name="Cheng S."/>
            <person name="Spooner D."/>
            <person name="Van Deynze A."/>
            <person name="Simon P."/>
        </authorList>
    </citation>
    <scope>NUCLEOTIDE SEQUENCE</scope>
    <source>
        <tissue evidence="2">Leaf</tissue>
    </source>
</reference>
<dbReference type="GO" id="GO:0080043">
    <property type="term" value="F:quercetin 3-O-glucosyltransferase activity"/>
    <property type="evidence" value="ECO:0007669"/>
    <property type="project" value="TreeGrafter"/>
</dbReference>
<reference evidence="2" key="2">
    <citation type="submission" date="2022-03" db="EMBL/GenBank/DDBJ databases">
        <title>Draft title - Genomic analysis of global carrot germplasm unveils the trajectory of domestication and the origin of high carotenoid orange carrot.</title>
        <authorList>
            <person name="Iorizzo M."/>
            <person name="Ellison S."/>
            <person name="Senalik D."/>
            <person name="Macko-Podgorni A."/>
            <person name="Grzebelus D."/>
            <person name="Bostan H."/>
            <person name="Rolling W."/>
            <person name="Curaba J."/>
            <person name="Simon P."/>
        </authorList>
    </citation>
    <scope>NUCLEOTIDE SEQUENCE</scope>
    <source>
        <tissue evidence="2">Leaf</tissue>
    </source>
</reference>
<name>A0AAF0WP60_DAUCS</name>
<evidence type="ECO:0000256" key="1">
    <source>
        <dbReference type="ARBA" id="ARBA00009995"/>
    </source>
</evidence>
<dbReference type="SUPFAM" id="SSF53756">
    <property type="entry name" value="UDP-Glycosyltransferase/glycogen phosphorylase"/>
    <property type="match status" value="1"/>
</dbReference>
<organism evidence="2 3">
    <name type="scientific">Daucus carota subsp. sativus</name>
    <name type="common">Carrot</name>
    <dbReference type="NCBI Taxonomy" id="79200"/>
    <lineage>
        <taxon>Eukaryota</taxon>
        <taxon>Viridiplantae</taxon>
        <taxon>Streptophyta</taxon>
        <taxon>Embryophyta</taxon>
        <taxon>Tracheophyta</taxon>
        <taxon>Spermatophyta</taxon>
        <taxon>Magnoliopsida</taxon>
        <taxon>eudicotyledons</taxon>
        <taxon>Gunneridae</taxon>
        <taxon>Pentapetalae</taxon>
        <taxon>asterids</taxon>
        <taxon>campanulids</taxon>
        <taxon>Apiales</taxon>
        <taxon>Apiaceae</taxon>
        <taxon>Apioideae</taxon>
        <taxon>Scandiceae</taxon>
        <taxon>Daucinae</taxon>
        <taxon>Daucus</taxon>
        <taxon>Daucus sect. Daucus</taxon>
    </lineage>
</organism>
<dbReference type="Gene3D" id="3.40.50.2000">
    <property type="entry name" value="Glycogen Phosphorylase B"/>
    <property type="match status" value="1"/>
</dbReference>
<gene>
    <name evidence="2" type="ORF">DCAR_0312533</name>
</gene>
<dbReference type="PANTHER" id="PTHR11926">
    <property type="entry name" value="GLUCOSYL/GLUCURONOSYL TRANSFERASES"/>
    <property type="match status" value="1"/>
</dbReference>
<dbReference type="GO" id="GO:0080044">
    <property type="term" value="F:quercetin 7-O-glucosyltransferase activity"/>
    <property type="evidence" value="ECO:0007669"/>
    <property type="project" value="TreeGrafter"/>
</dbReference>
<evidence type="ECO:0008006" key="4">
    <source>
        <dbReference type="Google" id="ProtNLM"/>
    </source>
</evidence>
<dbReference type="PANTHER" id="PTHR11926:SF1412">
    <property type="entry name" value="UDP-GLYCOSYLTRANSFERASE 83A1-LIKE"/>
    <property type="match status" value="1"/>
</dbReference>
<dbReference type="Proteomes" id="UP000077755">
    <property type="component" value="Chromosome 3"/>
</dbReference>
<protein>
    <recommendedName>
        <fullName evidence="4">UDP-glycosyltransferase</fullName>
    </recommendedName>
</protein>
<evidence type="ECO:0000313" key="2">
    <source>
        <dbReference type="EMBL" id="WOG93252.1"/>
    </source>
</evidence>
<comment type="similarity">
    <text evidence="1">Belongs to the UDP-glycosyltransferase family.</text>
</comment>